<dbReference type="AlphaFoldDB" id="A0A3M7EAU0"/>
<gene>
    <name evidence="1" type="ORF">D0862_14280</name>
</gene>
<name>A0A3M7EAU0_HORWE</name>
<dbReference type="Pfam" id="PF21858">
    <property type="entry name" value="DUF6914"/>
    <property type="match status" value="1"/>
</dbReference>
<dbReference type="Proteomes" id="UP000281468">
    <property type="component" value="Unassembled WGS sequence"/>
</dbReference>
<comment type="caution">
    <text evidence="1">The sequence shown here is derived from an EMBL/GenBank/DDBJ whole genome shotgun (WGS) entry which is preliminary data.</text>
</comment>
<dbReference type="EMBL" id="QWIQ01000918">
    <property type="protein sequence ID" value="RMY73517.1"/>
    <property type="molecule type" value="Genomic_DNA"/>
</dbReference>
<dbReference type="InterPro" id="IPR054208">
    <property type="entry name" value="DUF6914"/>
</dbReference>
<sequence>MPSNKDRLYVALYARGGQAKMAGMEDKYHWGLTVGPKVEEKDAEGTMFHAKEKMASVDGTMQSVWEFEERPTTLGPTRMILGRILVGKVANMDRLTSVLRSIKVKPTQSGWNCVVWVQEALQGLKEDGKALGTSKLDWDFVRDTAMHYIEQKESQHRFDGKGEFDQSKVATWDCLEGREVFP</sequence>
<evidence type="ECO:0000313" key="2">
    <source>
        <dbReference type="Proteomes" id="UP000281468"/>
    </source>
</evidence>
<proteinExistence type="predicted"/>
<evidence type="ECO:0000313" key="1">
    <source>
        <dbReference type="EMBL" id="RMY73517.1"/>
    </source>
</evidence>
<reference evidence="1 2" key="1">
    <citation type="journal article" date="2018" name="BMC Genomics">
        <title>Genomic evidence for intraspecific hybridization in a clonal and extremely halotolerant yeast.</title>
        <authorList>
            <person name="Gostincar C."/>
            <person name="Stajich J.E."/>
            <person name="Zupancic J."/>
            <person name="Zalar P."/>
            <person name="Gunde-Cimerman N."/>
        </authorList>
    </citation>
    <scope>NUCLEOTIDE SEQUENCE [LARGE SCALE GENOMIC DNA]</scope>
    <source>
        <strain evidence="1 2">EXF-171</strain>
    </source>
</reference>
<organism evidence="1 2">
    <name type="scientific">Hortaea werneckii</name>
    <name type="common">Black yeast</name>
    <name type="synonym">Cladosporium werneckii</name>
    <dbReference type="NCBI Taxonomy" id="91943"/>
    <lineage>
        <taxon>Eukaryota</taxon>
        <taxon>Fungi</taxon>
        <taxon>Dikarya</taxon>
        <taxon>Ascomycota</taxon>
        <taxon>Pezizomycotina</taxon>
        <taxon>Dothideomycetes</taxon>
        <taxon>Dothideomycetidae</taxon>
        <taxon>Mycosphaerellales</taxon>
        <taxon>Teratosphaeriaceae</taxon>
        <taxon>Hortaea</taxon>
    </lineage>
</organism>
<protein>
    <submittedName>
        <fullName evidence="1">Uncharacterized protein</fullName>
    </submittedName>
</protein>
<accession>A0A3M7EAU0</accession>